<feature type="transmembrane region" description="Helical" evidence="5">
    <location>
        <begin position="382"/>
        <end position="401"/>
    </location>
</feature>
<feature type="region of interest" description="Disordered" evidence="4">
    <location>
        <begin position="411"/>
        <end position="430"/>
    </location>
</feature>
<comment type="caution">
    <text evidence="7">The sequence shown here is derived from an EMBL/GenBank/DDBJ whole genome shotgun (WGS) entry which is preliminary data.</text>
</comment>
<sequence>MPLREAGPTLALGLLLTFGSSVGQTYFIGLFAGAVREDLGLSHAGFGGLYTLATAASAALLLWLGKAADRYEPAPLATAVMLLLAVAALGMARADSIWLLVLALVGLRFLGQGMLGHIAVTMLARRFAAGRGRALGIAMLGYPIGEALLPLLVALALAAFGWRAIWLGTALVMLLMIPLVLRLEQVMRRTSQGQRAVAGTAAGPQAAGWSRLQVLRDGRFYALLPTLAATPFIVTGVLFHQVHLAQAKGWTLTELAACYPVYALASTGAALACGWLIDRVGAIRLLPVFLLPLALGLALAGGDVGGGPDGTALTVAAGFMALIGATAGSATVLFGALWAEVYGTRHLGAIRGLVAAYMVFATALAPGALGWLLDQGTEPRQLLLWLAGCALLCAVATLPLLPRLLEARAAPSQDQASHPNHHQGPADCHA</sequence>
<reference evidence="7 8" key="1">
    <citation type="journal article" date="2020" name="Microorganisms">
        <title>Osmotic Adaptation and Compatible Solute Biosynthesis of Phototrophic Bacteria as Revealed from Genome Analyses.</title>
        <authorList>
            <person name="Imhoff J.F."/>
            <person name="Rahn T."/>
            <person name="Kunzel S."/>
            <person name="Keller A."/>
            <person name="Neulinger S.C."/>
        </authorList>
    </citation>
    <scope>NUCLEOTIDE SEQUENCE [LARGE SCALE GENOMIC DNA]</scope>
    <source>
        <strain evidence="7 8">DSM 6210</strain>
    </source>
</reference>
<evidence type="ECO:0000256" key="5">
    <source>
        <dbReference type="SAM" id="Phobius"/>
    </source>
</evidence>
<accession>A0ABS1CDV1</accession>
<organism evidence="7 8">
    <name type="scientific">Thiohalocapsa halophila</name>
    <dbReference type="NCBI Taxonomy" id="69359"/>
    <lineage>
        <taxon>Bacteria</taxon>
        <taxon>Pseudomonadati</taxon>
        <taxon>Pseudomonadota</taxon>
        <taxon>Gammaproteobacteria</taxon>
        <taxon>Chromatiales</taxon>
        <taxon>Chromatiaceae</taxon>
        <taxon>Thiohalocapsa</taxon>
    </lineage>
</organism>
<feature type="domain" description="Major facilitator superfamily (MFS) profile" evidence="6">
    <location>
        <begin position="9"/>
        <end position="405"/>
    </location>
</feature>
<dbReference type="SUPFAM" id="SSF103473">
    <property type="entry name" value="MFS general substrate transporter"/>
    <property type="match status" value="1"/>
</dbReference>
<protein>
    <recommendedName>
        <fullName evidence="6">Major facilitator superfamily (MFS) profile domain-containing protein</fullName>
    </recommendedName>
</protein>
<feature type="transmembrane region" description="Helical" evidence="5">
    <location>
        <begin position="220"/>
        <end position="239"/>
    </location>
</feature>
<feature type="transmembrane region" description="Helical" evidence="5">
    <location>
        <begin position="76"/>
        <end position="92"/>
    </location>
</feature>
<feature type="transmembrane region" description="Helical" evidence="5">
    <location>
        <begin position="135"/>
        <end position="158"/>
    </location>
</feature>
<keyword evidence="2 5" id="KW-1133">Transmembrane helix</keyword>
<dbReference type="InterPro" id="IPR036259">
    <property type="entry name" value="MFS_trans_sf"/>
</dbReference>
<dbReference type="InterPro" id="IPR011701">
    <property type="entry name" value="MFS"/>
</dbReference>
<gene>
    <name evidence="7" type="ORF">CKO31_04840</name>
</gene>
<name>A0ABS1CDV1_9GAMM</name>
<dbReference type="Gene3D" id="1.20.1250.20">
    <property type="entry name" value="MFS general substrate transporter like domains"/>
    <property type="match status" value="2"/>
</dbReference>
<evidence type="ECO:0000256" key="1">
    <source>
        <dbReference type="ARBA" id="ARBA00022692"/>
    </source>
</evidence>
<feature type="transmembrane region" description="Helical" evidence="5">
    <location>
        <begin position="98"/>
        <end position="123"/>
    </location>
</feature>
<dbReference type="InterPro" id="IPR020846">
    <property type="entry name" value="MFS_dom"/>
</dbReference>
<evidence type="ECO:0000313" key="8">
    <source>
        <dbReference type="Proteomes" id="UP000748752"/>
    </source>
</evidence>
<evidence type="ECO:0000259" key="6">
    <source>
        <dbReference type="PROSITE" id="PS50850"/>
    </source>
</evidence>
<dbReference type="Proteomes" id="UP000748752">
    <property type="component" value="Unassembled WGS sequence"/>
</dbReference>
<feature type="transmembrane region" description="Helical" evidence="5">
    <location>
        <begin position="284"/>
        <end position="301"/>
    </location>
</feature>
<feature type="transmembrane region" description="Helical" evidence="5">
    <location>
        <begin position="47"/>
        <end position="64"/>
    </location>
</feature>
<keyword evidence="3 5" id="KW-0472">Membrane</keyword>
<dbReference type="EMBL" id="NRRV01000008">
    <property type="protein sequence ID" value="MBK1630077.1"/>
    <property type="molecule type" value="Genomic_DNA"/>
</dbReference>
<feature type="transmembrane region" description="Helical" evidence="5">
    <location>
        <begin position="350"/>
        <end position="370"/>
    </location>
</feature>
<dbReference type="RefSeq" id="WP_200234572.1">
    <property type="nucleotide sequence ID" value="NZ_NRRV01000008.1"/>
</dbReference>
<keyword evidence="8" id="KW-1185">Reference proteome</keyword>
<proteinExistence type="predicted"/>
<feature type="transmembrane region" description="Helical" evidence="5">
    <location>
        <begin position="313"/>
        <end position="338"/>
    </location>
</feature>
<keyword evidence="1 5" id="KW-0812">Transmembrane</keyword>
<feature type="transmembrane region" description="Helical" evidence="5">
    <location>
        <begin position="259"/>
        <end position="277"/>
    </location>
</feature>
<dbReference type="Pfam" id="PF07690">
    <property type="entry name" value="MFS_1"/>
    <property type="match status" value="1"/>
</dbReference>
<evidence type="ECO:0000256" key="4">
    <source>
        <dbReference type="SAM" id="MobiDB-lite"/>
    </source>
</evidence>
<dbReference type="PANTHER" id="PTHR11360:SF308">
    <property type="entry name" value="BLL3089 PROTEIN"/>
    <property type="match status" value="1"/>
</dbReference>
<evidence type="ECO:0000256" key="2">
    <source>
        <dbReference type="ARBA" id="ARBA00022989"/>
    </source>
</evidence>
<dbReference type="PROSITE" id="PS50850">
    <property type="entry name" value="MFS"/>
    <property type="match status" value="1"/>
</dbReference>
<evidence type="ECO:0000256" key="3">
    <source>
        <dbReference type="ARBA" id="ARBA00023136"/>
    </source>
</evidence>
<dbReference type="InterPro" id="IPR050327">
    <property type="entry name" value="Proton-linked_MCT"/>
</dbReference>
<dbReference type="PANTHER" id="PTHR11360">
    <property type="entry name" value="MONOCARBOXYLATE TRANSPORTER"/>
    <property type="match status" value="1"/>
</dbReference>
<evidence type="ECO:0000313" key="7">
    <source>
        <dbReference type="EMBL" id="MBK1630077.1"/>
    </source>
</evidence>
<feature type="transmembrane region" description="Helical" evidence="5">
    <location>
        <begin position="164"/>
        <end position="181"/>
    </location>
</feature>